<evidence type="ECO:0000256" key="1">
    <source>
        <dbReference type="SAM" id="MobiDB-lite"/>
    </source>
</evidence>
<comment type="caution">
    <text evidence="2">The sequence shown here is derived from an EMBL/GenBank/DDBJ whole genome shotgun (WGS) entry which is preliminary data.</text>
</comment>
<feature type="region of interest" description="Disordered" evidence="1">
    <location>
        <begin position="23"/>
        <end position="78"/>
    </location>
</feature>
<evidence type="ECO:0000313" key="2">
    <source>
        <dbReference type="EMBL" id="KAG8372506.1"/>
    </source>
</evidence>
<proteinExistence type="predicted"/>
<name>A0AAV6WNC1_9LAMI</name>
<protein>
    <submittedName>
        <fullName evidence="2">Uncharacterized protein</fullName>
    </submittedName>
</protein>
<feature type="compositionally biased region" description="Pro residues" evidence="1">
    <location>
        <begin position="140"/>
        <end position="149"/>
    </location>
</feature>
<gene>
    <name evidence="2" type="ORF">BUALT_Bualt12G0073300</name>
</gene>
<sequence length="287" mass="32324">MSNQELNLQEIQEEEETSYAAMYHSAAAAHHHSNTTYESPEKYTTTTTTTYKRHSPSSFQEPSLKKKATLDPPSSPTTAAADYHLHGYTKLPLPHYFPIAALPPLRRTISEPLYSANTTINPPLQDFSDLNIVQESSSPSPHPKPPPPLHRTVSDPSPVANRQAIAASGTPPRPPLPRSASRSPICGESTNHETERMKRMKERLKEMNKWVNEFVNDVATENYKTDIIPKEEIESEIQVQEHETQQEAVWVDKDGECVILHLDCPCGNRYQILLHGSDCYYKLINVS</sequence>
<dbReference type="AlphaFoldDB" id="A0AAV6WNC1"/>
<keyword evidence="3" id="KW-1185">Reference proteome</keyword>
<accession>A0AAV6WNC1</accession>
<feature type="region of interest" description="Disordered" evidence="1">
    <location>
        <begin position="133"/>
        <end position="196"/>
    </location>
</feature>
<reference evidence="2" key="1">
    <citation type="submission" date="2019-10" db="EMBL/GenBank/DDBJ databases">
        <authorList>
            <person name="Zhang R."/>
            <person name="Pan Y."/>
            <person name="Wang J."/>
            <person name="Ma R."/>
            <person name="Yu S."/>
        </authorList>
    </citation>
    <scope>NUCLEOTIDE SEQUENCE</scope>
    <source>
        <strain evidence="2">LA-IB0</strain>
        <tissue evidence="2">Leaf</tissue>
    </source>
</reference>
<evidence type="ECO:0000313" key="3">
    <source>
        <dbReference type="Proteomes" id="UP000826271"/>
    </source>
</evidence>
<organism evidence="2 3">
    <name type="scientific">Buddleja alternifolia</name>
    <dbReference type="NCBI Taxonomy" id="168488"/>
    <lineage>
        <taxon>Eukaryota</taxon>
        <taxon>Viridiplantae</taxon>
        <taxon>Streptophyta</taxon>
        <taxon>Embryophyta</taxon>
        <taxon>Tracheophyta</taxon>
        <taxon>Spermatophyta</taxon>
        <taxon>Magnoliopsida</taxon>
        <taxon>eudicotyledons</taxon>
        <taxon>Gunneridae</taxon>
        <taxon>Pentapetalae</taxon>
        <taxon>asterids</taxon>
        <taxon>lamiids</taxon>
        <taxon>Lamiales</taxon>
        <taxon>Scrophulariaceae</taxon>
        <taxon>Buddlejeae</taxon>
        <taxon>Buddleja</taxon>
    </lineage>
</organism>
<dbReference type="EMBL" id="WHWC01000012">
    <property type="protein sequence ID" value="KAG8372506.1"/>
    <property type="molecule type" value="Genomic_DNA"/>
</dbReference>
<dbReference type="Proteomes" id="UP000826271">
    <property type="component" value="Unassembled WGS sequence"/>
</dbReference>